<gene>
    <name evidence="1" type="ORF">L596_023058</name>
</gene>
<evidence type="ECO:0000313" key="2">
    <source>
        <dbReference type="Proteomes" id="UP000298663"/>
    </source>
</evidence>
<protein>
    <submittedName>
        <fullName evidence="1">Uncharacterized protein</fullName>
    </submittedName>
</protein>
<comment type="caution">
    <text evidence="1">The sequence shown here is derived from an EMBL/GenBank/DDBJ whole genome shotgun (WGS) entry which is preliminary data.</text>
</comment>
<dbReference type="AlphaFoldDB" id="A0A4U5MCR2"/>
<keyword evidence="2" id="KW-1185">Reference proteome</keyword>
<organism evidence="1 2">
    <name type="scientific">Steinernema carpocapsae</name>
    <name type="common">Entomopathogenic nematode</name>
    <dbReference type="NCBI Taxonomy" id="34508"/>
    <lineage>
        <taxon>Eukaryota</taxon>
        <taxon>Metazoa</taxon>
        <taxon>Ecdysozoa</taxon>
        <taxon>Nematoda</taxon>
        <taxon>Chromadorea</taxon>
        <taxon>Rhabditida</taxon>
        <taxon>Tylenchina</taxon>
        <taxon>Panagrolaimomorpha</taxon>
        <taxon>Strongyloidoidea</taxon>
        <taxon>Steinernematidae</taxon>
        <taxon>Steinernema</taxon>
    </lineage>
</organism>
<proteinExistence type="predicted"/>
<reference evidence="1 2" key="2">
    <citation type="journal article" date="2019" name="G3 (Bethesda)">
        <title>Hybrid Assembly of the Genome of the Entomopathogenic Nematode Steinernema carpocapsae Identifies the X-Chromosome.</title>
        <authorList>
            <person name="Serra L."/>
            <person name="Macchietto M."/>
            <person name="Macias-Munoz A."/>
            <person name="McGill C.J."/>
            <person name="Rodriguez I.M."/>
            <person name="Rodriguez B."/>
            <person name="Murad R."/>
            <person name="Mortazavi A."/>
        </authorList>
    </citation>
    <scope>NUCLEOTIDE SEQUENCE [LARGE SCALE GENOMIC DNA]</scope>
    <source>
        <strain evidence="1 2">ALL</strain>
    </source>
</reference>
<sequence>MGPTGSLEELDVGYYGRNSNMDECRCCDPPDLQMCHTPAKWQKWNFPNDQSFSILNTSVYRPLPTLGAKSPDGPLTRPVQ</sequence>
<dbReference type="EMBL" id="AZBU02000008">
    <property type="protein sequence ID" value="TKR66822.1"/>
    <property type="molecule type" value="Genomic_DNA"/>
</dbReference>
<dbReference type="Proteomes" id="UP000298663">
    <property type="component" value="Unassembled WGS sequence"/>
</dbReference>
<evidence type="ECO:0000313" key="1">
    <source>
        <dbReference type="EMBL" id="TKR66822.1"/>
    </source>
</evidence>
<name>A0A4U5MCR2_STECR</name>
<reference evidence="1 2" key="1">
    <citation type="journal article" date="2015" name="Genome Biol.">
        <title>Comparative genomics of Steinernema reveals deeply conserved gene regulatory networks.</title>
        <authorList>
            <person name="Dillman A.R."/>
            <person name="Macchietto M."/>
            <person name="Porter C.F."/>
            <person name="Rogers A."/>
            <person name="Williams B."/>
            <person name="Antoshechkin I."/>
            <person name="Lee M.M."/>
            <person name="Goodwin Z."/>
            <person name="Lu X."/>
            <person name="Lewis E.E."/>
            <person name="Goodrich-Blair H."/>
            <person name="Stock S.P."/>
            <person name="Adams B.J."/>
            <person name="Sternberg P.W."/>
            <person name="Mortazavi A."/>
        </authorList>
    </citation>
    <scope>NUCLEOTIDE SEQUENCE [LARGE SCALE GENOMIC DNA]</scope>
    <source>
        <strain evidence="1 2">ALL</strain>
    </source>
</reference>
<accession>A0A4U5MCR2</accession>